<comment type="caution">
    <text evidence="1">The sequence shown here is derived from an EMBL/GenBank/DDBJ whole genome shotgun (WGS) entry which is preliminary data.</text>
</comment>
<keyword evidence="2" id="KW-1185">Reference proteome</keyword>
<dbReference type="AlphaFoldDB" id="A0A7J7G1V3"/>
<reference evidence="1 2" key="2">
    <citation type="submission" date="2020-07" db="EMBL/GenBank/DDBJ databases">
        <title>Genome assembly of wild tea tree DASZ reveals pedigree and selection history of tea varieties.</title>
        <authorList>
            <person name="Zhang W."/>
        </authorList>
    </citation>
    <scope>NUCLEOTIDE SEQUENCE [LARGE SCALE GENOMIC DNA]</scope>
    <source>
        <strain evidence="2">cv. G240</strain>
        <tissue evidence="1">Leaf</tissue>
    </source>
</reference>
<accession>A0A7J7G1V3</accession>
<sequence length="79" mass="9112">MVGPRTFRLSVSFMLWHDCSVFKTYCFWYGTKCCTKLSATVGVTSRVRTSHLLGPYKHELGPRRGGDMSMFHLLHDQIQ</sequence>
<name>A0A7J7G1V3_CAMSI</name>
<evidence type="ECO:0000313" key="2">
    <source>
        <dbReference type="Proteomes" id="UP000593564"/>
    </source>
</evidence>
<gene>
    <name evidence="1" type="ORF">HYC85_029367</name>
</gene>
<evidence type="ECO:0000313" key="1">
    <source>
        <dbReference type="EMBL" id="KAF5933196.1"/>
    </source>
</evidence>
<protein>
    <submittedName>
        <fullName evidence="1">Uncharacterized protein</fullName>
    </submittedName>
</protein>
<reference evidence="2" key="1">
    <citation type="journal article" date="2020" name="Nat. Commun.">
        <title>Genome assembly of wild tea tree DASZ reveals pedigree and selection history of tea varieties.</title>
        <authorList>
            <person name="Zhang W."/>
            <person name="Zhang Y."/>
            <person name="Qiu H."/>
            <person name="Guo Y."/>
            <person name="Wan H."/>
            <person name="Zhang X."/>
            <person name="Scossa F."/>
            <person name="Alseekh S."/>
            <person name="Zhang Q."/>
            <person name="Wang P."/>
            <person name="Xu L."/>
            <person name="Schmidt M.H."/>
            <person name="Jia X."/>
            <person name="Li D."/>
            <person name="Zhu A."/>
            <person name="Guo F."/>
            <person name="Chen W."/>
            <person name="Ni D."/>
            <person name="Usadel B."/>
            <person name="Fernie A.R."/>
            <person name="Wen W."/>
        </authorList>
    </citation>
    <scope>NUCLEOTIDE SEQUENCE [LARGE SCALE GENOMIC DNA]</scope>
    <source>
        <strain evidence="2">cv. G240</strain>
    </source>
</reference>
<dbReference type="EMBL" id="JACBKZ010000014">
    <property type="protein sequence ID" value="KAF5933196.1"/>
    <property type="molecule type" value="Genomic_DNA"/>
</dbReference>
<proteinExistence type="predicted"/>
<dbReference type="Proteomes" id="UP000593564">
    <property type="component" value="Unassembled WGS sequence"/>
</dbReference>
<organism evidence="1 2">
    <name type="scientific">Camellia sinensis</name>
    <name type="common">Tea plant</name>
    <name type="synonym">Thea sinensis</name>
    <dbReference type="NCBI Taxonomy" id="4442"/>
    <lineage>
        <taxon>Eukaryota</taxon>
        <taxon>Viridiplantae</taxon>
        <taxon>Streptophyta</taxon>
        <taxon>Embryophyta</taxon>
        <taxon>Tracheophyta</taxon>
        <taxon>Spermatophyta</taxon>
        <taxon>Magnoliopsida</taxon>
        <taxon>eudicotyledons</taxon>
        <taxon>Gunneridae</taxon>
        <taxon>Pentapetalae</taxon>
        <taxon>asterids</taxon>
        <taxon>Ericales</taxon>
        <taxon>Theaceae</taxon>
        <taxon>Camellia</taxon>
    </lineage>
</organism>